<keyword evidence="9" id="KW-1185">Reference proteome</keyword>
<reference evidence="8" key="2">
    <citation type="journal article" date="2022" name="Res Sq">
        <title>Comparative Genomics Reveals Insights into the Divergent Evolution of Astigmatic Mites and Household Pest Adaptations.</title>
        <authorList>
            <person name="Xiong Q."/>
            <person name="Wan A.T.-Y."/>
            <person name="Liu X.-Y."/>
            <person name="Fung C.S.-H."/>
            <person name="Xiao X."/>
            <person name="Malainual N."/>
            <person name="Hou J."/>
            <person name="Wang L."/>
            <person name="Wang M."/>
            <person name="Yang K."/>
            <person name="Cui Y."/>
            <person name="Leung E."/>
            <person name="Nong W."/>
            <person name="Shin S.-K."/>
            <person name="Au S."/>
            <person name="Jeong K.Y."/>
            <person name="Chew F.T."/>
            <person name="Hui J."/>
            <person name="Leung T.F."/>
            <person name="Tungtrongchitr A."/>
            <person name="Zhong N."/>
            <person name="Liu Z."/>
            <person name="Tsui S."/>
        </authorList>
    </citation>
    <scope>NUCLEOTIDE SEQUENCE</scope>
    <source>
        <strain evidence="8">Derf</strain>
        <tissue evidence="8">Whole organism</tissue>
    </source>
</reference>
<dbReference type="EMBL" id="ASGP02000007">
    <property type="protein sequence ID" value="KAH9497299.1"/>
    <property type="molecule type" value="Genomic_DNA"/>
</dbReference>
<evidence type="ECO:0000313" key="9">
    <source>
        <dbReference type="Proteomes" id="UP000790347"/>
    </source>
</evidence>
<feature type="region of interest" description="Disordered" evidence="5">
    <location>
        <begin position="1096"/>
        <end position="1129"/>
    </location>
</feature>
<dbReference type="InterPro" id="IPR016024">
    <property type="entry name" value="ARM-type_fold"/>
</dbReference>
<reference evidence="8" key="1">
    <citation type="submission" date="2013-05" db="EMBL/GenBank/DDBJ databases">
        <authorList>
            <person name="Yim A.K.Y."/>
            <person name="Chan T.F."/>
            <person name="Ji K.M."/>
            <person name="Liu X.Y."/>
            <person name="Zhou J.W."/>
            <person name="Li R.Q."/>
            <person name="Yang K.Y."/>
            <person name="Li J."/>
            <person name="Li M."/>
            <person name="Law P.T.W."/>
            <person name="Wu Y.L."/>
            <person name="Cai Z.L."/>
            <person name="Qin H."/>
            <person name="Bao Y."/>
            <person name="Leung R.K.K."/>
            <person name="Ng P.K.S."/>
            <person name="Zou J."/>
            <person name="Zhong X.J."/>
            <person name="Ran P.X."/>
            <person name="Zhong N.S."/>
            <person name="Liu Z.G."/>
            <person name="Tsui S.K.W."/>
        </authorList>
    </citation>
    <scope>NUCLEOTIDE SEQUENCE</scope>
    <source>
        <strain evidence="8">Derf</strain>
        <tissue evidence="8">Whole organism</tissue>
    </source>
</reference>
<evidence type="ECO:0000256" key="3">
    <source>
        <dbReference type="ARBA" id="ARBA00023242"/>
    </source>
</evidence>
<feature type="compositionally biased region" description="Polar residues" evidence="5">
    <location>
        <begin position="1118"/>
        <end position="1129"/>
    </location>
</feature>
<dbReference type="GO" id="GO:0005847">
    <property type="term" value="C:mRNA cleavage and polyadenylation specificity factor complex"/>
    <property type="evidence" value="ECO:0007669"/>
    <property type="project" value="TreeGrafter"/>
</dbReference>
<evidence type="ECO:0000256" key="5">
    <source>
        <dbReference type="SAM" id="MobiDB-lite"/>
    </source>
</evidence>
<proteinExistence type="predicted"/>
<organism evidence="8 9">
    <name type="scientific">Dermatophagoides farinae</name>
    <name type="common">American house dust mite</name>
    <dbReference type="NCBI Taxonomy" id="6954"/>
    <lineage>
        <taxon>Eukaryota</taxon>
        <taxon>Metazoa</taxon>
        <taxon>Ecdysozoa</taxon>
        <taxon>Arthropoda</taxon>
        <taxon>Chelicerata</taxon>
        <taxon>Arachnida</taxon>
        <taxon>Acari</taxon>
        <taxon>Acariformes</taxon>
        <taxon>Sarcoptiformes</taxon>
        <taxon>Astigmata</taxon>
        <taxon>Psoroptidia</taxon>
        <taxon>Analgoidea</taxon>
        <taxon>Pyroglyphidae</taxon>
        <taxon>Dermatophagoidinae</taxon>
        <taxon>Dermatophagoides</taxon>
    </lineage>
</organism>
<keyword evidence="4" id="KW-0175">Coiled coil</keyword>
<dbReference type="InterPro" id="IPR021850">
    <property type="entry name" value="Symplekin/Pta1"/>
</dbReference>
<keyword evidence="3" id="KW-0539">Nucleus</keyword>
<keyword evidence="2" id="KW-0507">mRNA processing</keyword>
<sequence length="1129" mass="130228">MSSNSEADRIESRVIEFLENAIASTNESEKVSFLNQAQELVIHNDILDNFLDEILGFQNDKLSEVRKFVASFIEATCRKDPDFFPKVIVNLSLMLADEVPNVLKRVIQALTQLYKIFLPWISTAKVNEEIESTGEVWNQIKNQVFSLIDLTENDGVRTQCVKFIEMVIVCQTRRDNFSKEEDFSLDQIVNVDKKLIDIETLEDEAKQLFEQLINFQSKIHISSVNLMATMQSLSLIARQRSRLFFDKVVLAFETLSTNLPPTLAKSQVNSVNKQLKLLMFMLFKHPYIQFSKYQSKIMQTLQNIGVKQSEINRCIQESKKRGIKIEANNSNNNVGHEPKRIKIEMDEDDDEMENNNGNNNQVQENEQPKFNLDTSLHDLSRKFSRYDAIKAADITAKDLIGRLNNSNTVCDLVLTSLHLLPDNLKPESIASLNDFSFSLNDPAAIAKKMAFFLTGMAIGPGIDEVIAKYMNLFETQYRMKIDNETNKKITSMVKKLISREMKNQQQNHNKVKLVQSGKKMTSAVKIKQLKLEDITKPLELNEKIRHMEKCISRILVSNQSAQFSAKQYENYRKIIGKFSSNLVAFDPLKTLIKDYIFQDIRSRYDILFNALYLEYIHCKSHEKSMKSYSDYLAWIIESVFDTCETNDLDFFLQKLYLESPLLDDRAIEMFKNFVLHSEDFESSSTILRILVEKRPSYRQEFLTCLLQICIETENADIHQSSLAMIIEIYQNPKFNLKETAESFALECLNRLKNDTYGPNVLGAKEPMPWNDDAIKAVLAVYLKLLPLNQKLIHELPNVYVATNAHIKRVILRLIQEPIQDIDMNSMEMIKFVQNGFIDGAEILVSRVIHILTDKRKPSAKLVACVKDLYQKQKRVTDVRFLIPVLSGFTKREIIEILPQLIKLNPNVIKEVFNRMFVSHDPSYQSPISPADLMIALHNIDPSKCDLRTIIKAIHLCFEEKSLFTAEVFAIVMQMLSEQNPLPTLLMRTVIQTLGHYPRLISFVMNNILQRLILKQVWNQKKVWEGFIKCCQRTLPQSFPVLLQLPPIQLQSVFQTCPEIRPSLINYLQQMNQQQVSLIPQSLLDVILSSEYDMNTNQMINSDGGHHRSQQRQQQQQSITESITDNVDSS</sequence>
<comment type="caution">
    <text evidence="8">The sequence shown here is derived from an EMBL/GenBank/DDBJ whole genome shotgun (WGS) entry which is preliminary data.</text>
</comment>
<protein>
    <recommendedName>
        <fullName evidence="10">Symplekin</fullName>
    </recommendedName>
</protein>
<dbReference type="SUPFAM" id="SSF48371">
    <property type="entry name" value="ARM repeat"/>
    <property type="match status" value="1"/>
</dbReference>
<comment type="subcellular location">
    <subcellularLocation>
        <location evidence="1">Nucleus</location>
    </subcellularLocation>
</comment>
<dbReference type="Proteomes" id="UP000790347">
    <property type="component" value="Unassembled WGS sequence"/>
</dbReference>
<dbReference type="InterPro" id="IPR032460">
    <property type="entry name" value="Symplekin/Pta1_N"/>
</dbReference>
<evidence type="ECO:0000259" key="7">
    <source>
        <dbReference type="Pfam" id="PF12295"/>
    </source>
</evidence>
<dbReference type="PANTHER" id="PTHR15245:SF20">
    <property type="entry name" value="SYMPLEKIN"/>
    <property type="match status" value="1"/>
</dbReference>
<dbReference type="Pfam" id="PF12295">
    <property type="entry name" value="Symplekin_C"/>
    <property type="match status" value="1"/>
</dbReference>
<evidence type="ECO:0000256" key="2">
    <source>
        <dbReference type="ARBA" id="ARBA00022664"/>
    </source>
</evidence>
<evidence type="ECO:0008006" key="10">
    <source>
        <dbReference type="Google" id="ProtNLM"/>
    </source>
</evidence>
<feature type="coiled-coil region" evidence="4">
    <location>
        <begin position="191"/>
        <end position="218"/>
    </location>
</feature>
<evidence type="ECO:0000256" key="4">
    <source>
        <dbReference type="SAM" id="Coils"/>
    </source>
</evidence>
<gene>
    <name evidence="8" type="ORF">DERF_013294</name>
</gene>
<feature type="domain" description="Symplekin C-terminal" evidence="7">
    <location>
        <begin position="877"/>
        <end position="1056"/>
    </location>
</feature>
<evidence type="ECO:0000259" key="6">
    <source>
        <dbReference type="Pfam" id="PF11935"/>
    </source>
</evidence>
<evidence type="ECO:0000313" key="8">
    <source>
        <dbReference type="EMBL" id="KAH9497299.1"/>
    </source>
</evidence>
<name>A0A922HQW9_DERFA</name>
<dbReference type="Gene3D" id="1.25.10.10">
    <property type="entry name" value="Leucine-rich Repeat Variant"/>
    <property type="match status" value="1"/>
</dbReference>
<dbReference type="PANTHER" id="PTHR15245">
    <property type="entry name" value="SYMPLEKIN-RELATED"/>
    <property type="match status" value="1"/>
</dbReference>
<feature type="domain" description="Symplekin/Pta1 N-terminal" evidence="6">
    <location>
        <begin position="100"/>
        <end position="321"/>
    </location>
</feature>
<dbReference type="AlphaFoldDB" id="A0A922HQW9"/>
<dbReference type="Pfam" id="PF11935">
    <property type="entry name" value="SYMPK_PTA1_N"/>
    <property type="match status" value="1"/>
</dbReference>
<dbReference type="InterPro" id="IPR022075">
    <property type="entry name" value="Symplekin_C"/>
</dbReference>
<dbReference type="GO" id="GO:0006397">
    <property type="term" value="P:mRNA processing"/>
    <property type="evidence" value="ECO:0007669"/>
    <property type="project" value="UniProtKB-KW"/>
</dbReference>
<evidence type="ECO:0000256" key="1">
    <source>
        <dbReference type="ARBA" id="ARBA00004123"/>
    </source>
</evidence>
<dbReference type="InterPro" id="IPR011989">
    <property type="entry name" value="ARM-like"/>
</dbReference>
<accession>A0A922HQW9</accession>